<gene>
    <name evidence="3" type="ORF">FB388_4191</name>
</gene>
<dbReference type="Pfam" id="PF00296">
    <property type="entry name" value="Bac_luciferase"/>
    <property type="match status" value="1"/>
</dbReference>
<dbReference type="PANTHER" id="PTHR43244:SF1">
    <property type="entry name" value="5,10-METHYLENETETRAHYDROMETHANOPTERIN REDUCTASE"/>
    <property type="match status" value="1"/>
</dbReference>
<protein>
    <submittedName>
        <fullName evidence="3">F420-dependent oxidoreductase-like protein</fullName>
    </submittedName>
</protein>
<evidence type="ECO:0000313" key="4">
    <source>
        <dbReference type="Proteomes" id="UP000319818"/>
    </source>
</evidence>
<reference evidence="3 4" key="1">
    <citation type="submission" date="2019-06" db="EMBL/GenBank/DDBJ databases">
        <title>Sequencing the genomes of 1000 actinobacteria strains.</title>
        <authorList>
            <person name="Klenk H.-P."/>
        </authorList>
    </citation>
    <scope>NUCLEOTIDE SEQUENCE [LARGE SCALE GENOMIC DNA]</scope>
    <source>
        <strain evidence="3 4">DSM 45511</strain>
    </source>
</reference>
<evidence type="ECO:0000259" key="2">
    <source>
        <dbReference type="Pfam" id="PF00296"/>
    </source>
</evidence>
<dbReference type="CDD" id="cd01097">
    <property type="entry name" value="Tetrahydromethanopterin_reductase"/>
    <property type="match status" value="1"/>
</dbReference>
<dbReference type="AlphaFoldDB" id="A0A543FTB8"/>
<feature type="domain" description="Luciferase-like" evidence="2">
    <location>
        <begin position="16"/>
        <end position="278"/>
    </location>
</feature>
<dbReference type="InterPro" id="IPR050564">
    <property type="entry name" value="F420-G6PD/mer"/>
</dbReference>
<comment type="caution">
    <text evidence="3">The sequence shown here is derived from an EMBL/GenBank/DDBJ whole genome shotgun (WGS) entry which is preliminary data.</text>
</comment>
<dbReference type="NCBIfam" id="TIGR03564">
    <property type="entry name" value="F420_MSMEG_4879"/>
    <property type="match status" value="1"/>
</dbReference>
<dbReference type="InterPro" id="IPR011251">
    <property type="entry name" value="Luciferase-like_dom"/>
</dbReference>
<accession>A0A543FTB8</accession>
<evidence type="ECO:0000313" key="3">
    <source>
        <dbReference type="EMBL" id="TQM36994.1"/>
    </source>
</evidence>
<proteinExistence type="predicted"/>
<dbReference type="SUPFAM" id="SSF51679">
    <property type="entry name" value="Bacterial luciferase-like"/>
    <property type="match status" value="1"/>
</dbReference>
<dbReference type="OrthoDB" id="7054907at2"/>
<dbReference type="RefSeq" id="WP_142103887.1">
    <property type="nucleotide sequence ID" value="NZ_VFPH01000002.1"/>
</dbReference>
<dbReference type="GO" id="GO:0016705">
    <property type="term" value="F:oxidoreductase activity, acting on paired donors, with incorporation or reduction of molecular oxygen"/>
    <property type="evidence" value="ECO:0007669"/>
    <property type="project" value="InterPro"/>
</dbReference>
<keyword evidence="4" id="KW-1185">Reference proteome</keyword>
<evidence type="ECO:0000256" key="1">
    <source>
        <dbReference type="ARBA" id="ARBA00023002"/>
    </source>
</evidence>
<sequence>MRTSLFTYFHDSLRASPVDDYVHDLRAARDEGFSHAWTVQLPWDPDALVTLGIALREVEGMTLGTGVQPIQLRQPMSLAQAALTLNLIGGGRFRLGIGLTHALICDGMWGVPWDRPVRRLNEYLDGLQPLLAGEKADATGEIYTTRGNVRVAGATAPPVYVAAMGPQVLRIAGRRTAGTITFLTGPRTLADHVVPTLRAAAEEAGREAEVVAALPICVTDDAAKVRELAAETYALYGTLPSYQAMLAREGAQGPADVALIGDEDAVSARLEEIRAAGVAEFAAHIFGPGDEERARTRALLRQAA</sequence>
<dbReference type="PANTHER" id="PTHR43244">
    <property type="match status" value="1"/>
</dbReference>
<dbReference type="Gene3D" id="3.20.20.30">
    <property type="entry name" value="Luciferase-like domain"/>
    <property type="match status" value="1"/>
</dbReference>
<dbReference type="InterPro" id="IPR019910">
    <property type="entry name" value="Lucif-like_OxRdtase_MSMEG_4879"/>
</dbReference>
<dbReference type="Proteomes" id="UP000319818">
    <property type="component" value="Unassembled WGS sequence"/>
</dbReference>
<organism evidence="3 4">
    <name type="scientific">Pseudonocardia cypriaca</name>
    <dbReference type="NCBI Taxonomy" id="882449"/>
    <lineage>
        <taxon>Bacteria</taxon>
        <taxon>Bacillati</taxon>
        <taxon>Actinomycetota</taxon>
        <taxon>Actinomycetes</taxon>
        <taxon>Pseudonocardiales</taxon>
        <taxon>Pseudonocardiaceae</taxon>
        <taxon>Pseudonocardia</taxon>
    </lineage>
</organism>
<keyword evidence="1" id="KW-0560">Oxidoreductase</keyword>
<dbReference type="EMBL" id="VFPH01000002">
    <property type="protein sequence ID" value="TQM36994.1"/>
    <property type="molecule type" value="Genomic_DNA"/>
</dbReference>
<dbReference type="InterPro" id="IPR036661">
    <property type="entry name" value="Luciferase-like_sf"/>
</dbReference>
<name>A0A543FTB8_9PSEU</name>